<organism evidence="2 3">
    <name type="scientific">Sphingomonas sediminicola</name>
    <dbReference type="NCBI Taxonomy" id="386874"/>
    <lineage>
        <taxon>Bacteria</taxon>
        <taxon>Pseudomonadati</taxon>
        <taxon>Pseudomonadota</taxon>
        <taxon>Alphaproteobacteria</taxon>
        <taxon>Sphingomonadales</taxon>
        <taxon>Sphingomonadaceae</taxon>
        <taxon>Sphingomonas</taxon>
    </lineage>
</organism>
<keyword evidence="3" id="KW-1185">Reference proteome</keyword>
<dbReference type="Proteomes" id="UP000516105">
    <property type="component" value="Chromosome"/>
</dbReference>
<feature type="transmembrane region" description="Helical" evidence="1">
    <location>
        <begin position="56"/>
        <end position="74"/>
    </location>
</feature>
<reference evidence="2 3" key="1">
    <citation type="submission" date="2020-08" db="EMBL/GenBank/DDBJ databases">
        <title>Genome sequence of Sphingomonas sediminicola KACC 15039T.</title>
        <authorList>
            <person name="Hyun D.-W."/>
            <person name="Bae J.-W."/>
        </authorList>
    </citation>
    <scope>NUCLEOTIDE SEQUENCE [LARGE SCALE GENOMIC DNA]</scope>
    <source>
        <strain evidence="2 3">KACC 15039</strain>
    </source>
</reference>
<name>A0ABX6T4Y8_9SPHN</name>
<proteinExistence type="predicted"/>
<sequence>MRWMFLISMKPDSLPIPTDQGPNWKGIGYLVSIVSVFFLGAIAWPKPEDPEWHLPVLIAGMAASILGMGFRYLAHRKQQAEIKKTKAEARSS</sequence>
<feature type="transmembrane region" description="Helical" evidence="1">
    <location>
        <begin position="26"/>
        <end position="44"/>
    </location>
</feature>
<gene>
    <name evidence="2" type="ORF">H9L14_09440</name>
</gene>
<evidence type="ECO:0000313" key="3">
    <source>
        <dbReference type="Proteomes" id="UP000516105"/>
    </source>
</evidence>
<keyword evidence="1" id="KW-0472">Membrane</keyword>
<protein>
    <submittedName>
        <fullName evidence="2">Uncharacterized protein</fullName>
    </submittedName>
</protein>
<accession>A0ABX6T4Y8</accession>
<evidence type="ECO:0000313" key="2">
    <source>
        <dbReference type="EMBL" id="QNP44946.1"/>
    </source>
</evidence>
<evidence type="ECO:0000256" key="1">
    <source>
        <dbReference type="SAM" id="Phobius"/>
    </source>
</evidence>
<dbReference type="EMBL" id="CP060782">
    <property type="protein sequence ID" value="QNP44946.1"/>
    <property type="molecule type" value="Genomic_DNA"/>
</dbReference>
<dbReference type="RefSeq" id="WP_187707903.1">
    <property type="nucleotide sequence ID" value="NZ_CP060782.1"/>
</dbReference>
<keyword evidence="1" id="KW-1133">Transmembrane helix</keyword>
<keyword evidence="1" id="KW-0812">Transmembrane</keyword>